<evidence type="ECO:0000313" key="2">
    <source>
        <dbReference type="EMBL" id="MDC9588865.1"/>
    </source>
</evidence>
<dbReference type="InterPro" id="IPR044038">
    <property type="entry name" value="dATP/dGTP_diPOhydrolase_N"/>
</dbReference>
<feature type="domain" description="dATP/dGTP diphosphohydrolase N-terminal" evidence="1">
    <location>
        <begin position="5"/>
        <end position="93"/>
    </location>
</feature>
<proteinExistence type="predicted"/>
<dbReference type="RefSeq" id="WP_273554215.1">
    <property type="nucleotide sequence ID" value="NZ_JAQRFI010000009.1"/>
</dbReference>
<evidence type="ECO:0000313" key="3">
    <source>
        <dbReference type="Proteomes" id="UP001217178"/>
    </source>
</evidence>
<dbReference type="Pfam" id="PF18909">
    <property type="entry name" value="dGTP_diPhyd_N"/>
    <property type="match status" value="1"/>
</dbReference>
<organism evidence="2 3">
    <name type="scientific">Xenorhabdus yunnanensis</name>
    <dbReference type="NCBI Taxonomy" id="3025878"/>
    <lineage>
        <taxon>Bacteria</taxon>
        <taxon>Pseudomonadati</taxon>
        <taxon>Pseudomonadota</taxon>
        <taxon>Gammaproteobacteria</taxon>
        <taxon>Enterobacterales</taxon>
        <taxon>Morganellaceae</taxon>
        <taxon>Xenorhabdus</taxon>
    </lineage>
</organism>
<dbReference type="EMBL" id="JAQRFI010000009">
    <property type="protein sequence ID" value="MDC9588865.1"/>
    <property type="molecule type" value="Genomic_DNA"/>
</dbReference>
<protein>
    <submittedName>
        <fullName evidence="2">DUF5664 domain-containing protein</fullName>
    </submittedName>
</protein>
<keyword evidence="3" id="KW-1185">Reference proteome</keyword>
<comment type="caution">
    <text evidence="2">The sequence shown here is derived from an EMBL/GenBank/DDBJ whole genome shotgun (WGS) entry which is preliminary data.</text>
</comment>
<gene>
    <name evidence="2" type="ORF">PSI23_05920</name>
</gene>
<name>A0ABT5LCP7_9GAMM</name>
<sequence length="107" mass="12359">MTSVKLDGNKPRFSLLPLDPLLEIINVLEFGAQKYAPDNWKNVPDAETRYFDAAMRHLLAYRSGEKVDSESGLSHLSHATCCLLFLTWFDKEPKYKLINKRVFKIRS</sequence>
<evidence type="ECO:0000259" key="1">
    <source>
        <dbReference type="Pfam" id="PF18909"/>
    </source>
</evidence>
<accession>A0ABT5LCP7</accession>
<reference evidence="2 3" key="1">
    <citation type="submission" date="2023-02" db="EMBL/GenBank/DDBJ databases">
        <title>Entomopathogenic bacteria.</title>
        <authorList>
            <person name="Machado R.A."/>
        </authorList>
    </citation>
    <scope>NUCLEOTIDE SEQUENCE [LARGE SCALE GENOMIC DNA]</scope>
    <source>
        <strain evidence="2 3">XENO-10</strain>
    </source>
</reference>
<dbReference type="Proteomes" id="UP001217178">
    <property type="component" value="Unassembled WGS sequence"/>
</dbReference>